<evidence type="ECO:0000256" key="5">
    <source>
        <dbReference type="SAM" id="MobiDB-lite"/>
    </source>
</evidence>
<evidence type="ECO:0000256" key="4">
    <source>
        <dbReference type="ARBA" id="ARBA00022801"/>
    </source>
</evidence>
<evidence type="ECO:0000256" key="2">
    <source>
        <dbReference type="ARBA" id="ARBA00009370"/>
    </source>
</evidence>
<dbReference type="PANTHER" id="PTHR43390:SF1">
    <property type="entry name" value="CHLOROPLAST PROCESSING PEPTIDASE"/>
    <property type="match status" value="1"/>
</dbReference>
<dbReference type="NCBIfam" id="TIGR02227">
    <property type="entry name" value="sigpep_I_bact"/>
    <property type="match status" value="1"/>
</dbReference>
<keyword evidence="6" id="KW-0472">Membrane</keyword>
<dbReference type="AlphaFoldDB" id="A0A6J7DN51"/>
<keyword evidence="6" id="KW-0812">Transmembrane</keyword>
<protein>
    <recommendedName>
        <fullName evidence="3">signal peptidase I</fullName>
        <ecNumber evidence="3">3.4.21.89</ecNumber>
    </recommendedName>
</protein>
<evidence type="ECO:0000259" key="7">
    <source>
        <dbReference type="Pfam" id="PF10502"/>
    </source>
</evidence>
<name>A0A6J7DN51_9ZZZZ</name>
<sequence>MDSAEGNAEVAGEVAQTSVASRASHRAPRRVKPEKVPRSARKASAKREAALADVEVALADSTQSGKDAKKKAGKHRRLLPNRPFWQELPILIVVALLAAYLVKTFVFQVFYIPSGSMENTLRINDRVLVDKVSYNFREIKRGEIIVFNAEGVLAPENAPILPASNPFQAGARALRSTLGLQQNSETDYIKRVIGLPGDRVQCCDDQGRMTVNGVALSETAYLYPSDAASLTRFDVQVPPKKLWVMGDHRSASADSRSQIGSPGGGFVPENRVVGRAFVVTFPFTSLRRLSIPETFQQSQLTSGNGSKK</sequence>
<evidence type="ECO:0000256" key="3">
    <source>
        <dbReference type="ARBA" id="ARBA00013208"/>
    </source>
</evidence>
<dbReference type="SUPFAM" id="SSF51306">
    <property type="entry name" value="LexA/Signal peptidase"/>
    <property type="match status" value="1"/>
</dbReference>
<dbReference type="PRINTS" id="PR00727">
    <property type="entry name" value="LEADERPTASE"/>
</dbReference>
<feature type="transmembrane region" description="Helical" evidence="6">
    <location>
        <begin position="88"/>
        <end position="112"/>
    </location>
</feature>
<dbReference type="GO" id="GO:0016020">
    <property type="term" value="C:membrane"/>
    <property type="evidence" value="ECO:0007669"/>
    <property type="project" value="InterPro"/>
</dbReference>
<dbReference type="EMBL" id="CAFBLM010000031">
    <property type="protein sequence ID" value="CAB4870918.1"/>
    <property type="molecule type" value="Genomic_DNA"/>
</dbReference>
<proteinExistence type="inferred from homology"/>
<dbReference type="InterPro" id="IPR036286">
    <property type="entry name" value="LexA/Signal_pep-like_sf"/>
</dbReference>
<dbReference type="GO" id="GO:0006465">
    <property type="term" value="P:signal peptide processing"/>
    <property type="evidence" value="ECO:0007669"/>
    <property type="project" value="InterPro"/>
</dbReference>
<dbReference type="Gene3D" id="2.10.109.10">
    <property type="entry name" value="Umud Fragment, subunit A"/>
    <property type="match status" value="1"/>
</dbReference>
<dbReference type="CDD" id="cd06530">
    <property type="entry name" value="S26_SPase_I"/>
    <property type="match status" value="1"/>
</dbReference>
<comment type="catalytic activity">
    <reaction evidence="1">
        <text>Cleavage of hydrophobic, N-terminal signal or leader sequences from secreted and periplasmic proteins.</text>
        <dbReference type="EC" id="3.4.21.89"/>
    </reaction>
</comment>
<accession>A0A6J7DN51</accession>
<organism evidence="8">
    <name type="scientific">freshwater metagenome</name>
    <dbReference type="NCBI Taxonomy" id="449393"/>
    <lineage>
        <taxon>unclassified sequences</taxon>
        <taxon>metagenomes</taxon>
        <taxon>ecological metagenomes</taxon>
    </lineage>
</organism>
<dbReference type="Pfam" id="PF10502">
    <property type="entry name" value="Peptidase_S26"/>
    <property type="match status" value="1"/>
</dbReference>
<dbReference type="PROSITE" id="PS00761">
    <property type="entry name" value="SPASE_I_3"/>
    <property type="match status" value="1"/>
</dbReference>
<evidence type="ECO:0000256" key="1">
    <source>
        <dbReference type="ARBA" id="ARBA00000677"/>
    </source>
</evidence>
<evidence type="ECO:0000313" key="8">
    <source>
        <dbReference type="EMBL" id="CAB4870918.1"/>
    </source>
</evidence>
<dbReference type="EC" id="3.4.21.89" evidence="3"/>
<gene>
    <name evidence="8" type="ORF">UFOPK3401_00801</name>
</gene>
<feature type="region of interest" description="Disordered" evidence="5">
    <location>
        <begin position="1"/>
        <end position="47"/>
    </location>
</feature>
<keyword evidence="4" id="KW-0378">Hydrolase</keyword>
<evidence type="ECO:0000256" key="6">
    <source>
        <dbReference type="SAM" id="Phobius"/>
    </source>
</evidence>
<reference evidence="8" key="1">
    <citation type="submission" date="2020-05" db="EMBL/GenBank/DDBJ databases">
        <authorList>
            <person name="Chiriac C."/>
            <person name="Salcher M."/>
            <person name="Ghai R."/>
            <person name="Kavagutti S V."/>
        </authorList>
    </citation>
    <scope>NUCLEOTIDE SEQUENCE</scope>
</reference>
<dbReference type="GO" id="GO:0004252">
    <property type="term" value="F:serine-type endopeptidase activity"/>
    <property type="evidence" value="ECO:0007669"/>
    <property type="project" value="InterPro"/>
</dbReference>
<dbReference type="InterPro" id="IPR019758">
    <property type="entry name" value="Pept_S26A_signal_pept_1_CS"/>
</dbReference>
<dbReference type="GO" id="GO:0009003">
    <property type="term" value="F:signal peptidase activity"/>
    <property type="evidence" value="ECO:0007669"/>
    <property type="project" value="UniProtKB-EC"/>
</dbReference>
<comment type="similarity">
    <text evidence="2">Belongs to the peptidase S26 family.</text>
</comment>
<feature type="compositionally biased region" description="Low complexity" evidence="5">
    <location>
        <begin position="1"/>
        <end position="15"/>
    </location>
</feature>
<keyword evidence="6" id="KW-1133">Transmembrane helix</keyword>
<dbReference type="PANTHER" id="PTHR43390">
    <property type="entry name" value="SIGNAL PEPTIDASE I"/>
    <property type="match status" value="1"/>
</dbReference>
<dbReference type="InterPro" id="IPR000223">
    <property type="entry name" value="Pept_S26A_signal_pept_1"/>
</dbReference>
<dbReference type="InterPro" id="IPR019533">
    <property type="entry name" value="Peptidase_S26"/>
</dbReference>
<feature type="domain" description="Peptidase S26" evidence="7">
    <location>
        <begin position="87"/>
        <end position="279"/>
    </location>
</feature>